<dbReference type="InterPro" id="IPR036597">
    <property type="entry name" value="Fido-like_dom_sf"/>
</dbReference>
<dbReference type="SUPFAM" id="SSF140931">
    <property type="entry name" value="Fic-like"/>
    <property type="match status" value="1"/>
</dbReference>
<protein>
    <recommendedName>
        <fullName evidence="5">protein adenylyltransferase</fullName>
        <ecNumber evidence="5">2.7.7.108</ecNumber>
    </recommendedName>
</protein>
<evidence type="ECO:0000313" key="10">
    <source>
        <dbReference type="Proteomes" id="UP001213646"/>
    </source>
</evidence>
<dbReference type="GO" id="GO:0051302">
    <property type="term" value="P:regulation of cell division"/>
    <property type="evidence" value="ECO:0007669"/>
    <property type="project" value="TreeGrafter"/>
</dbReference>
<dbReference type="CDD" id="cd11586">
    <property type="entry name" value="VbhA_like"/>
    <property type="match status" value="1"/>
</dbReference>
<name>A0AAW6I0H9_9BACT</name>
<dbReference type="EC" id="2.7.7.108" evidence="5"/>
<evidence type="ECO:0000313" key="9">
    <source>
        <dbReference type="EMBL" id="MDC7148632.1"/>
    </source>
</evidence>
<dbReference type="AlphaFoldDB" id="A0AAW6I0H9"/>
<evidence type="ECO:0000256" key="6">
    <source>
        <dbReference type="ARBA" id="ARBA00047939"/>
    </source>
</evidence>
<feature type="domain" description="Fido" evidence="8">
    <location>
        <begin position="99"/>
        <end position="252"/>
    </location>
</feature>
<keyword evidence="2" id="KW-0548">Nucleotidyltransferase</keyword>
<evidence type="ECO:0000256" key="2">
    <source>
        <dbReference type="ARBA" id="ARBA00022695"/>
    </source>
</evidence>
<evidence type="ECO:0000256" key="5">
    <source>
        <dbReference type="ARBA" id="ARBA00034531"/>
    </source>
</evidence>
<proteinExistence type="predicted"/>
<reference evidence="9" key="1">
    <citation type="submission" date="2023-01" db="EMBL/GenBank/DDBJ databases">
        <title>Exploring GABA producing Bacteroides strains toward improving mental health.</title>
        <authorList>
            <person name="Yousuf B."/>
            <person name="Bouhlel N.E."/>
            <person name="Mottawea W."/>
            <person name="Hammami R."/>
        </authorList>
    </citation>
    <scope>NUCLEOTIDE SEQUENCE</scope>
    <source>
        <strain evidence="9">UO.H1047</strain>
    </source>
</reference>
<dbReference type="InterPro" id="IPR033788">
    <property type="entry name" value="VbhA-like"/>
</dbReference>
<keyword evidence="1" id="KW-0808">Transferase</keyword>
<evidence type="ECO:0000259" key="8">
    <source>
        <dbReference type="PROSITE" id="PS51459"/>
    </source>
</evidence>
<accession>A0AAW6I0H9</accession>
<dbReference type="InterPro" id="IPR049514">
    <property type="entry name" value="Fic-like_C"/>
</dbReference>
<keyword evidence="4" id="KW-0067">ATP-binding</keyword>
<comment type="caution">
    <text evidence="9">The sequence shown here is derived from an EMBL/GenBank/DDBJ whole genome shotgun (WGS) entry which is preliminary data.</text>
</comment>
<gene>
    <name evidence="9" type="ORF">PQG89_04205</name>
</gene>
<evidence type="ECO:0000256" key="3">
    <source>
        <dbReference type="ARBA" id="ARBA00022741"/>
    </source>
</evidence>
<evidence type="ECO:0000256" key="1">
    <source>
        <dbReference type="ARBA" id="ARBA00022679"/>
    </source>
</evidence>
<organism evidence="9 10">
    <name type="scientific">Parabacteroides johnsonii</name>
    <dbReference type="NCBI Taxonomy" id="387661"/>
    <lineage>
        <taxon>Bacteria</taxon>
        <taxon>Pseudomonadati</taxon>
        <taxon>Bacteroidota</taxon>
        <taxon>Bacteroidia</taxon>
        <taxon>Bacteroidales</taxon>
        <taxon>Tannerellaceae</taxon>
        <taxon>Parabacteroides</taxon>
    </lineage>
</organism>
<dbReference type="PANTHER" id="PTHR39560:SF1">
    <property type="entry name" value="PROTEIN ADENYLYLTRANSFERASE FIC-RELATED"/>
    <property type="match status" value="1"/>
</dbReference>
<dbReference type="Pfam" id="PF21247">
    <property type="entry name" value="Fic-like_C"/>
    <property type="match status" value="1"/>
</dbReference>
<dbReference type="PANTHER" id="PTHR39560">
    <property type="entry name" value="PROTEIN ADENYLYLTRANSFERASE FIC-RELATED"/>
    <property type="match status" value="1"/>
</dbReference>
<dbReference type="Gene3D" id="1.10.3290.10">
    <property type="entry name" value="Fido-like domain"/>
    <property type="match status" value="1"/>
</dbReference>
<evidence type="ECO:0000256" key="4">
    <source>
        <dbReference type="ARBA" id="ARBA00022840"/>
    </source>
</evidence>
<dbReference type="Pfam" id="PF02661">
    <property type="entry name" value="Fic"/>
    <property type="match status" value="1"/>
</dbReference>
<dbReference type="GO" id="GO:0070733">
    <property type="term" value="F:AMPylase activity"/>
    <property type="evidence" value="ECO:0007669"/>
    <property type="project" value="UniProtKB-EC"/>
</dbReference>
<sequence length="368" mass="42824">MINFDEYIRQGEPQQREKGYAWQTAIGLQAVDGLKPSDYLIETARKDIEGEITIDEAEQLIKSYYQSKEVRTPKDDEMQEADTASTNIRRLLTEKTFAFTLVGLTSIHRRIFDGVFEFAGQIRDYNITKKEWVLRGDTVLYVSASDICKAIEYDLEQERLFDYSKVDRNGLVSHIAKFVSGLWQIHPFGEGNTRTTAVFTILYLRSMGFDVTNDLFANYSWYFRNALVRANYQNVKKGIMRNFEYLERFFRNLLLGESNALRNRYMVVDVPKELGAEQTQHEDRTSTEQVTEQVRALLLALSNEQLSLKELMEKVGLKHRPTFLENYINPAFEAGFLKVLYPDKPNHPRQKYLLTAKGLTLRNEIKKM</sequence>
<dbReference type="Proteomes" id="UP001213646">
    <property type="component" value="Unassembled WGS sequence"/>
</dbReference>
<keyword evidence="3" id="KW-0547">Nucleotide-binding</keyword>
<dbReference type="PROSITE" id="PS51459">
    <property type="entry name" value="FIDO"/>
    <property type="match status" value="1"/>
</dbReference>
<dbReference type="GO" id="GO:0005524">
    <property type="term" value="F:ATP binding"/>
    <property type="evidence" value="ECO:0007669"/>
    <property type="project" value="UniProtKB-KW"/>
</dbReference>
<dbReference type="RefSeq" id="WP_195486387.1">
    <property type="nucleotide sequence ID" value="NZ_CALEGY010000028.1"/>
</dbReference>
<comment type="catalytic activity">
    <reaction evidence="7">
        <text>L-tyrosyl-[protein] + ATP = O-(5'-adenylyl)-L-tyrosyl-[protein] + diphosphate</text>
        <dbReference type="Rhea" id="RHEA:54288"/>
        <dbReference type="Rhea" id="RHEA-COMP:10136"/>
        <dbReference type="Rhea" id="RHEA-COMP:13846"/>
        <dbReference type="ChEBI" id="CHEBI:30616"/>
        <dbReference type="ChEBI" id="CHEBI:33019"/>
        <dbReference type="ChEBI" id="CHEBI:46858"/>
        <dbReference type="ChEBI" id="CHEBI:83624"/>
        <dbReference type="EC" id="2.7.7.108"/>
    </reaction>
</comment>
<dbReference type="EMBL" id="JAQPYX010000035">
    <property type="protein sequence ID" value="MDC7148632.1"/>
    <property type="molecule type" value="Genomic_DNA"/>
</dbReference>
<comment type="catalytic activity">
    <reaction evidence="6">
        <text>L-threonyl-[protein] + ATP = 3-O-(5'-adenylyl)-L-threonyl-[protein] + diphosphate</text>
        <dbReference type="Rhea" id="RHEA:54292"/>
        <dbReference type="Rhea" id="RHEA-COMP:11060"/>
        <dbReference type="Rhea" id="RHEA-COMP:13847"/>
        <dbReference type="ChEBI" id="CHEBI:30013"/>
        <dbReference type="ChEBI" id="CHEBI:30616"/>
        <dbReference type="ChEBI" id="CHEBI:33019"/>
        <dbReference type="ChEBI" id="CHEBI:138113"/>
        <dbReference type="EC" id="2.7.7.108"/>
    </reaction>
</comment>
<dbReference type="InterPro" id="IPR003812">
    <property type="entry name" value="Fido"/>
</dbReference>
<evidence type="ECO:0000256" key="7">
    <source>
        <dbReference type="ARBA" id="ARBA00048696"/>
    </source>
</evidence>